<dbReference type="EMBL" id="VSRR010001381">
    <property type="protein sequence ID" value="MPC24834.1"/>
    <property type="molecule type" value="Genomic_DNA"/>
</dbReference>
<gene>
    <name evidence="1" type="ORF">E2C01_017928</name>
</gene>
<evidence type="ECO:0000313" key="2">
    <source>
        <dbReference type="Proteomes" id="UP000324222"/>
    </source>
</evidence>
<sequence length="75" mass="8572">MGKVKARKGSSCSKCDPFFSSKLLPLPHGTNLLYPLPFFFRHVFASNLPYPTPLSQNLLFFTRRPEKLQANYPNV</sequence>
<proteinExistence type="predicted"/>
<reference evidence="1 2" key="1">
    <citation type="submission" date="2019-05" db="EMBL/GenBank/DDBJ databases">
        <title>Another draft genome of Portunus trituberculatus and its Hox gene families provides insights of decapod evolution.</title>
        <authorList>
            <person name="Jeong J.-H."/>
            <person name="Song I."/>
            <person name="Kim S."/>
            <person name="Choi T."/>
            <person name="Kim D."/>
            <person name="Ryu S."/>
            <person name="Kim W."/>
        </authorList>
    </citation>
    <scope>NUCLEOTIDE SEQUENCE [LARGE SCALE GENOMIC DNA]</scope>
    <source>
        <tissue evidence="1">Muscle</tissue>
    </source>
</reference>
<keyword evidence="2" id="KW-1185">Reference proteome</keyword>
<comment type="caution">
    <text evidence="1">The sequence shown here is derived from an EMBL/GenBank/DDBJ whole genome shotgun (WGS) entry which is preliminary data.</text>
</comment>
<protein>
    <submittedName>
        <fullName evidence="1">Uncharacterized protein</fullName>
    </submittedName>
</protein>
<name>A0A5B7DVC2_PORTR</name>
<dbReference type="Proteomes" id="UP000324222">
    <property type="component" value="Unassembled WGS sequence"/>
</dbReference>
<dbReference type="AlphaFoldDB" id="A0A5B7DVC2"/>
<evidence type="ECO:0000313" key="1">
    <source>
        <dbReference type="EMBL" id="MPC24834.1"/>
    </source>
</evidence>
<organism evidence="1 2">
    <name type="scientific">Portunus trituberculatus</name>
    <name type="common">Swimming crab</name>
    <name type="synonym">Neptunus trituberculatus</name>
    <dbReference type="NCBI Taxonomy" id="210409"/>
    <lineage>
        <taxon>Eukaryota</taxon>
        <taxon>Metazoa</taxon>
        <taxon>Ecdysozoa</taxon>
        <taxon>Arthropoda</taxon>
        <taxon>Crustacea</taxon>
        <taxon>Multicrustacea</taxon>
        <taxon>Malacostraca</taxon>
        <taxon>Eumalacostraca</taxon>
        <taxon>Eucarida</taxon>
        <taxon>Decapoda</taxon>
        <taxon>Pleocyemata</taxon>
        <taxon>Brachyura</taxon>
        <taxon>Eubrachyura</taxon>
        <taxon>Portunoidea</taxon>
        <taxon>Portunidae</taxon>
        <taxon>Portuninae</taxon>
        <taxon>Portunus</taxon>
    </lineage>
</organism>
<accession>A0A5B7DVC2</accession>